<evidence type="ECO:0000313" key="5">
    <source>
        <dbReference type="Proteomes" id="UP001152622"/>
    </source>
</evidence>
<reference evidence="4" key="1">
    <citation type="journal article" date="2023" name="Science">
        <title>Genome structures resolve the early diversification of teleost fishes.</title>
        <authorList>
            <person name="Parey E."/>
            <person name="Louis A."/>
            <person name="Montfort J."/>
            <person name="Bouchez O."/>
            <person name="Roques C."/>
            <person name="Iampietro C."/>
            <person name="Lluch J."/>
            <person name="Castinel A."/>
            <person name="Donnadieu C."/>
            <person name="Desvignes T."/>
            <person name="Floi Bucao C."/>
            <person name="Jouanno E."/>
            <person name="Wen M."/>
            <person name="Mejri S."/>
            <person name="Dirks R."/>
            <person name="Jansen H."/>
            <person name="Henkel C."/>
            <person name="Chen W.J."/>
            <person name="Zahm M."/>
            <person name="Cabau C."/>
            <person name="Klopp C."/>
            <person name="Thompson A.W."/>
            <person name="Robinson-Rechavi M."/>
            <person name="Braasch I."/>
            <person name="Lecointre G."/>
            <person name="Bobe J."/>
            <person name="Postlethwait J.H."/>
            <person name="Berthelot C."/>
            <person name="Roest Crollius H."/>
            <person name="Guiguen Y."/>
        </authorList>
    </citation>
    <scope>NUCLEOTIDE SEQUENCE</scope>
    <source>
        <strain evidence="4">WJC10195</strain>
    </source>
</reference>
<comment type="similarity">
    <text evidence="1">Belongs to the SEC6 family.</text>
</comment>
<evidence type="ECO:0000256" key="1">
    <source>
        <dbReference type="ARBA" id="ARBA00009447"/>
    </source>
</evidence>
<dbReference type="OrthoDB" id="190098at2759"/>
<evidence type="ECO:0000313" key="4">
    <source>
        <dbReference type="EMBL" id="KAJ8341358.1"/>
    </source>
</evidence>
<evidence type="ECO:0000256" key="3">
    <source>
        <dbReference type="SAM" id="MobiDB-lite"/>
    </source>
</evidence>
<dbReference type="GO" id="GO:0000149">
    <property type="term" value="F:SNARE binding"/>
    <property type="evidence" value="ECO:0007669"/>
    <property type="project" value="TreeGrafter"/>
</dbReference>
<keyword evidence="2" id="KW-0175">Coiled coil</keyword>
<sequence length="663" mass="76436">MKMQREKNGGTGPAGAELPEIQPVKSKTQRLNLPIPKMKWPFFRRSLNNSKDTTDPQIDIPRRVSLPAVVLTIEENLQQWNLSQAGKQLIIEEECLFGREIGKEEKESRENVEELKRNYEALLEQIRQSVESSLSADAEGLERLLSAVSCIQQEVEQDKRWREEPEALIPPWRPRQCRQAHDAWLAKLVEERMEGMEAVIGGDNMSSSIKRDICKMAIRVKQDLLKVARDLKNCYPEEFDICNVYARLYHQAFSKRLTKITEFELDVDDSTYLLSMVNYIYTNDILKDTELKEKINCNSLGDLLPVEVAGVLEEQYISDKKAQVKTWVSNALRTKEEKWLSGALPELIEGHYSSISIDVIQIVEMKVREARSVVGEPHKARPIMCQLEYFLMSYKKSLEDFMKGKRGNIKAVIKANLASLEQFQDYIVKDSDFFTEETRTSCLTLVNSVKHGGYQYLSNIIHGDMKERYRKLGTQSWLTGNSAVMEDLLERLRGHIDKCRDLKTSCFEELLGRLHKDVMVEYVKRLLKRKLKLKDKVQQEAAAKLLCENSKELHTMFIEEGSKEEWLGDILPKIAEVLKTQDPSGIQLDIITLAQHYPDLSEDHISELLQLKTNLSTSDIKMVKASLRENRNSITSDNTRTFFSGVLITKWTDNFDKIMRIPH</sequence>
<dbReference type="InterPro" id="IPR042532">
    <property type="entry name" value="EXOC3/Sec6_C"/>
</dbReference>
<feature type="coiled-coil region" evidence="2">
    <location>
        <begin position="105"/>
        <end position="132"/>
    </location>
</feature>
<gene>
    <name evidence="4" type="ORF">SKAU_G00336490</name>
</gene>
<accession>A0A9Q1EM71</accession>
<dbReference type="GO" id="GO:0000145">
    <property type="term" value="C:exocyst"/>
    <property type="evidence" value="ECO:0007669"/>
    <property type="project" value="InterPro"/>
</dbReference>
<dbReference type="EMBL" id="JAINUF010000015">
    <property type="protein sequence ID" value="KAJ8341358.1"/>
    <property type="molecule type" value="Genomic_DNA"/>
</dbReference>
<evidence type="ECO:0000256" key="2">
    <source>
        <dbReference type="SAM" id="Coils"/>
    </source>
</evidence>
<dbReference type="InterPro" id="IPR010326">
    <property type="entry name" value="EXOC3/Sec6"/>
</dbReference>
<feature type="region of interest" description="Disordered" evidence="3">
    <location>
        <begin position="1"/>
        <end position="25"/>
    </location>
</feature>
<dbReference type="Proteomes" id="UP001152622">
    <property type="component" value="Chromosome 15"/>
</dbReference>
<dbReference type="AlphaFoldDB" id="A0A9Q1EM71"/>
<dbReference type="Gene3D" id="1.10.357.70">
    <property type="entry name" value="Exocyst complex component Sec6, C-terminal domain"/>
    <property type="match status" value="1"/>
</dbReference>
<dbReference type="GO" id="GO:0051601">
    <property type="term" value="P:exocyst localization"/>
    <property type="evidence" value="ECO:0007669"/>
    <property type="project" value="TreeGrafter"/>
</dbReference>
<dbReference type="PANTHER" id="PTHR21292">
    <property type="entry name" value="EXOCYST COMPLEX COMPONENT SEC6-RELATED"/>
    <property type="match status" value="1"/>
</dbReference>
<evidence type="ECO:0008006" key="6">
    <source>
        <dbReference type="Google" id="ProtNLM"/>
    </source>
</evidence>
<protein>
    <recommendedName>
        <fullName evidence="6">Exocyst complex component 3</fullName>
    </recommendedName>
</protein>
<dbReference type="PANTHER" id="PTHR21292:SF4">
    <property type="entry name" value="TUMOR NECROSIS FACTOR ALPHA-INDUCED PROTEIN 2"/>
    <property type="match status" value="1"/>
</dbReference>
<name>A0A9Q1EM71_SYNKA</name>
<proteinExistence type="inferred from homology"/>
<comment type="caution">
    <text evidence="4">The sequence shown here is derived from an EMBL/GenBank/DDBJ whole genome shotgun (WGS) entry which is preliminary data.</text>
</comment>
<dbReference type="Pfam" id="PF06046">
    <property type="entry name" value="Sec6"/>
    <property type="match status" value="1"/>
</dbReference>
<dbReference type="GO" id="GO:0006887">
    <property type="term" value="P:exocytosis"/>
    <property type="evidence" value="ECO:0007669"/>
    <property type="project" value="InterPro"/>
</dbReference>
<organism evidence="4 5">
    <name type="scientific">Synaphobranchus kaupii</name>
    <name type="common">Kaup's arrowtooth eel</name>
    <dbReference type="NCBI Taxonomy" id="118154"/>
    <lineage>
        <taxon>Eukaryota</taxon>
        <taxon>Metazoa</taxon>
        <taxon>Chordata</taxon>
        <taxon>Craniata</taxon>
        <taxon>Vertebrata</taxon>
        <taxon>Euteleostomi</taxon>
        <taxon>Actinopterygii</taxon>
        <taxon>Neopterygii</taxon>
        <taxon>Teleostei</taxon>
        <taxon>Anguilliformes</taxon>
        <taxon>Synaphobranchidae</taxon>
        <taxon>Synaphobranchus</taxon>
    </lineage>
</organism>
<keyword evidence="5" id="KW-1185">Reference proteome</keyword>